<dbReference type="Pfam" id="PF04264">
    <property type="entry name" value="YceI"/>
    <property type="match status" value="1"/>
</dbReference>
<comment type="caution">
    <text evidence="2">The sequence shown here is derived from an EMBL/GenBank/DDBJ whole genome shotgun (WGS) entry which is preliminary data.</text>
</comment>
<dbReference type="Proteomes" id="UP000632774">
    <property type="component" value="Unassembled WGS sequence"/>
</dbReference>
<dbReference type="InterPro" id="IPR036761">
    <property type="entry name" value="TTHA0802/YceI-like_sf"/>
</dbReference>
<dbReference type="RefSeq" id="WP_194107920.1">
    <property type="nucleotide sequence ID" value="NZ_JADFFM010000002.1"/>
</dbReference>
<sequence length="207" mass="22913">MNHFHKKTVFALVFAAIITGVTSQQLPAQTFRLTPEKDATIKVLGSSNVHDWTLTSSAMESQGEFKIDENQLHSIAAFTFSVNAKSLKSEHESMDSRTYKTMKADQYPKVTYKLASATINPAGKNKYQVKATGDLTIAGVTQTIIMNITATVNPDNTITVTGSENLKLTDYKIEPPSFMLGAMKVKNDLTIQFNLTYKNNQLLTKNL</sequence>
<dbReference type="PANTHER" id="PTHR34406">
    <property type="entry name" value="PROTEIN YCEI"/>
    <property type="match status" value="1"/>
</dbReference>
<dbReference type="SMART" id="SM00867">
    <property type="entry name" value="YceI"/>
    <property type="match status" value="1"/>
</dbReference>
<reference evidence="2 3" key="1">
    <citation type="submission" date="2020-10" db="EMBL/GenBank/DDBJ databases">
        <title>Mucilaginibacter mali sp. nov., isolated from rhizosphere soil of apple orchard.</title>
        <authorList>
            <person name="Lee J.-S."/>
            <person name="Kim H.S."/>
            <person name="Kim J.-S."/>
        </authorList>
    </citation>
    <scope>NUCLEOTIDE SEQUENCE [LARGE SCALE GENOMIC DNA]</scope>
    <source>
        <strain evidence="2 3">KCTC 23157</strain>
    </source>
</reference>
<gene>
    <name evidence="2" type="ORF">IRJ18_19285</name>
</gene>
<dbReference type="EMBL" id="JADFFM010000002">
    <property type="protein sequence ID" value="MBE9668522.1"/>
    <property type="molecule type" value="Genomic_DNA"/>
</dbReference>
<dbReference type="InterPro" id="IPR007372">
    <property type="entry name" value="Lipid/polyisoprenoid-bd_YceI"/>
</dbReference>
<keyword evidence="3" id="KW-1185">Reference proteome</keyword>
<accession>A0ABR9XMD2</accession>
<evidence type="ECO:0000313" key="2">
    <source>
        <dbReference type="EMBL" id="MBE9668522.1"/>
    </source>
</evidence>
<evidence type="ECO:0000313" key="3">
    <source>
        <dbReference type="Proteomes" id="UP000632774"/>
    </source>
</evidence>
<organism evidence="2 3">
    <name type="scientific">Mucilaginibacter boryungensis</name>
    <dbReference type="NCBI Taxonomy" id="768480"/>
    <lineage>
        <taxon>Bacteria</taxon>
        <taxon>Pseudomonadati</taxon>
        <taxon>Bacteroidota</taxon>
        <taxon>Sphingobacteriia</taxon>
        <taxon>Sphingobacteriales</taxon>
        <taxon>Sphingobacteriaceae</taxon>
        <taxon>Mucilaginibacter</taxon>
    </lineage>
</organism>
<dbReference type="SUPFAM" id="SSF101874">
    <property type="entry name" value="YceI-like"/>
    <property type="match status" value="1"/>
</dbReference>
<protein>
    <submittedName>
        <fullName evidence="2">YceI family protein</fullName>
    </submittedName>
</protein>
<proteinExistence type="predicted"/>
<dbReference type="Gene3D" id="2.40.128.110">
    <property type="entry name" value="Lipid/polyisoprenoid-binding, YceI-like"/>
    <property type="match status" value="1"/>
</dbReference>
<dbReference type="PANTHER" id="PTHR34406:SF1">
    <property type="entry name" value="PROTEIN YCEI"/>
    <property type="match status" value="1"/>
</dbReference>
<evidence type="ECO:0000259" key="1">
    <source>
        <dbReference type="SMART" id="SM00867"/>
    </source>
</evidence>
<name>A0ABR9XMD2_9SPHI</name>
<feature type="domain" description="Lipid/polyisoprenoid-binding YceI-like" evidence="1">
    <location>
        <begin position="30"/>
        <end position="198"/>
    </location>
</feature>